<dbReference type="InterPro" id="IPR015943">
    <property type="entry name" value="WD40/YVTN_repeat-like_dom_sf"/>
</dbReference>
<dbReference type="PROSITE" id="PS50181">
    <property type="entry name" value="FBOX"/>
    <property type="match status" value="1"/>
</dbReference>
<dbReference type="InterPro" id="IPR036047">
    <property type="entry name" value="F-box-like_dom_sf"/>
</dbReference>
<evidence type="ECO:0000313" key="6">
    <source>
        <dbReference type="Proteomes" id="UP000093000"/>
    </source>
</evidence>
<dbReference type="InParanoid" id="A0A1C7NRJ8"/>
<dbReference type="Gene3D" id="1.20.1280.50">
    <property type="match status" value="1"/>
</dbReference>
<evidence type="ECO:0000313" key="5">
    <source>
        <dbReference type="EMBL" id="OBZ91757.1"/>
    </source>
</evidence>
<feature type="repeat" description="WD" evidence="3">
    <location>
        <begin position="297"/>
        <end position="314"/>
    </location>
</feature>
<dbReference type="PROSITE" id="PS50294">
    <property type="entry name" value="WD_REPEATS_REGION"/>
    <property type="match status" value="1"/>
</dbReference>
<accession>A0A1C7NRJ8</accession>
<dbReference type="SMART" id="SM00320">
    <property type="entry name" value="WD40"/>
    <property type="match status" value="7"/>
</dbReference>
<sequence>MTTYAVGIYQKDAHMDNIKQILASNLSREERNEIIRYLQRCSSFDIIGKLPIQLSTRILSFLTPEELCRLRTVSRSWNKLLTHDNLWRRICIEYCIIPDTMEASFPSFNHLRIYFDLFRRALTMTKTWKTFQCKRFEMRYHTGPVLSLLISHITRVFSGDIDGKIHVWDAQNRRYVHCIHAHTSHVSCLAHNGHHIASGSSDRSIQVHSIFNFAHVVRLEGHEGPVTALTYANDSILISGSVDRLIRVWNTDDATCLRILHGQENTIQALSFCPQLPLKYCQNEQDAAIARSNKAGFIVSGSSDHSVFVWDLKTSIEHDRPEVIASIMETNGPVTALTVYDELGEDEEQGWKKEQSPKHHVNDYVTARKPIDMPTFVAYAGVSDTGISIFSLPGLEKTQAESPNVHLGTIWSISTATLHSKLITTSSDRTAIVWDLKSPRKSITLGGFGSAVLSSAISPQEEILCFGTEKGHIVLFDLQEFE</sequence>
<feature type="repeat" description="WD" evidence="3">
    <location>
        <begin position="219"/>
        <end position="259"/>
    </location>
</feature>
<dbReference type="PANTHER" id="PTHR19848:SF8">
    <property type="entry name" value="F-BOX AND WD REPEAT DOMAIN CONTAINING 7"/>
    <property type="match status" value="1"/>
</dbReference>
<gene>
    <name evidence="5" type="primary">ago</name>
    <name evidence="5" type="ORF">A0J61_00199</name>
</gene>
<dbReference type="OrthoDB" id="6262491at2759"/>
<comment type="caution">
    <text evidence="5">The sequence shown here is derived from an EMBL/GenBank/DDBJ whole genome shotgun (WGS) entry which is preliminary data.</text>
</comment>
<evidence type="ECO:0000256" key="2">
    <source>
        <dbReference type="ARBA" id="ARBA00022737"/>
    </source>
</evidence>
<proteinExistence type="predicted"/>
<dbReference type="STRING" id="101091.A0A1C7NRJ8"/>
<name>A0A1C7NRJ8_9FUNG</name>
<organism evidence="5 6">
    <name type="scientific">Choanephora cucurbitarum</name>
    <dbReference type="NCBI Taxonomy" id="101091"/>
    <lineage>
        <taxon>Eukaryota</taxon>
        <taxon>Fungi</taxon>
        <taxon>Fungi incertae sedis</taxon>
        <taxon>Mucoromycota</taxon>
        <taxon>Mucoromycotina</taxon>
        <taxon>Mucoromycetes</taxon>
        <taxon>Mucorales</taxon>
        <taxon>Mucorineae</taxon>
        <taxon>Choanephoraceae</taxon>
        <taxon>Choanephoroideae</taxon>
        <taxon>Choanephora</taxon>
    </lineage>
</organism>
<dbReference type="InterPro" id="IPR001680">
    <property type="entry name" value="WD40_rpt"/>
</dbReference>
<evidence type="ECO:0000259" key="4">
    <source>
        <dbReference type="PROSITE" id="PS50181"/>
    </source>
</evidence>
<dbReference type="SUPFAM" id="SSF50978">
    <property type="entry name" value="WD40 repeat-like"/>
    <property type="match status" value="1"/>
</dbReference>
<keyword evidence="2" id="KW-0677">Repeat</keyword>
<dbReference type="InterPro" id="IPR036322">
    <property type="entry name" value="WD40_repeat_dom_sf"/>
</dbReference>
<reference evidence="5 6" key="1">
    <citation type="submission" date="2016-03" db="EMBL/GenBank/DDBJ databases">
        <title>Choanephora cucurbitarum.</title>
        <authorList>
            <person name="Min B."/>
            <person name="Park H."/>
            <person name="Park J.-H."/>
            <person name="Shin H.-D."/>
            <person name="Choi I.-G."/>
        </authorList>
    </citation>
    <scope>NUCLEOTIDE SEQUENCE [LARGE SCALE GENOMIC DNA]</scope>
    <source>
        <strain evidence="5 6">KUS-F28377</strain>
    </source>
</reference>
<dbReference type="Pfam" id="PF12937">
    <property type="entry name" value="F-box-like"/>
    <property type="match status" value="1"/>
</dbReference>
<dbReference type="SMART" id="SM00256">
    <property type="entry name" value="FBOX"/>
    <property type="match status" value="1"/>
</dbReference>
<dbReference type="AlphaFoldDB" id="A0A1C7NRJ8"/>
<dbReference type="PRINTS" id="PR00320">
    <property type="entry name" value="GPROTEINBRPT"/>
</dbReference>
<evidence type="ECO:0000256" key="1">
    <source>
        <dbReference type="ARBA" id="ARBA00022574"/>
    </source>
</evidence>
<dbReference type="PROSITE" id="PS50082">
    <property type="entry name" value="WD_REPEATS_2"/>
    <property type="match status" value="4"/>
</dbReference>
<dbReference type="EMBL" id="LUGH01000004">
    <property type="protein sequence ID" value="OBZ91757.1"/>
    <property type="molecule type" value="Genomic_DNA"/>
</dbReference>
<evidence type="ECO:0000256" key="3">
    <source>
        <dbReference type="PROSITE-ProRule" id="PRU00221"/>
    </source>
</evidence>
<protein>
    <submittedName>
        <fullName evidence="5">F-box/WD repeat-containing protein 7</fullName>
    </submittedName>
</protein>
<keyword evidence="6" id="KW-1185">Reference proteome</keyword>
<dbReference type="InterPro" id="IPR020472">
    <property type="entry name" value="WD40_PAC1"/>
</dbReference>
<dbReference type="InterPro" id="IPR019775">
    <property type="entry name" value="WD40_repeat_CS"/>
</dbReference>
<dbReference type="Gene3D" id="2.130.10.10">
    <property type="entry name" value="YVTN repeat-like/Quinoprotein amine dehydrogenase"/>
    <property type="match status" value="2"/>
</dbReference>
<dbReference type="InterPro" id="IPR001810">
    <property type="entry name" value="F-box_dom"/>
</dbReference>
<dbReference type="Pfam" id="PF00400">
    <property type="entry name" value="WD40"/>
    <property type="match status" value="5"/>
</dbReference>
<feature type="repeat" description="WD" evidence="3">
    <location>
        <begin position="138"/>
        <end position="178"/>
    </location>
</feature>
<feature type="repeat" description="WD" evidence="3">
    <location>
        <begin position="403"/>
        <end position="444"/>
    </location>
</feature>
<feature type="domain" description="F-box" evidence="4">
    <location>
        <begin position="44"/>
        <end position="90"/>
    </location>
</feature>
<dbReference type="SUPFAM" id="SSF81383">
    <property type="entry name" value="F-box domain"/>
    <property type="match status" value="1"/>
</dbReference>
<dbReference type="PANTHER" id="PTHR19848">
    <property type="entry name" value="WD40 REPEAT PROTEIN"/>
    <property type="match status" value="1"/>
</dbReference>
<dbReference type="PROSITE" id="PS00678">
    <property type="entry name" value="WD_REPEATS_1"/>
    <property type="match status" value="3"/>
</dbReference>
<dbReference type="Proteomes" id="UP000093000">
    <property type="component" value="Unassembled WGS sequence"/>
</dbReference>
<keyword evidence="1 3" id="KW-0853">WD repeat</keyword>